<evidence type="ECO:0000256" key="1">
    <source>
        <dbReference type="ARBA" id="ARBA00022679"/>
    </source>
</evidence>
<keyword evidence="1 9" id="KW-0808">Transferase</keyword>
<dbReference type="PANTHER" id="PTHR39560:SF1">
    <property type="entry name" value="PROTEIN ADENYLYLTRANSFERASE FIC-RELATED"/>
    <property type="match status" value="1"/>
</dbReference>
<dbReference type="NCBIfam" id="NF033856">
    <property type="entry name" value="T4SS_effec_BID"/>
    <property type="match status" value="1"/>
</dbReference>
<evidence type="ECO:0000313" key="10">
    <source>
        <dbReference type="Proteomes" id="UP000254950"/>
    </source>
</evidence>
<gene>
    <name evidence="9" type="primary">fic_2</name>
    <name evidence="9" type="ORF">NCTC12862_01175</name>
</gene>
<evidence type="ECO:0000256" key="2">
    <source>
        <dbReference type="ARBA" id="ARBA00022695"/>
    </source>
</evidence>
<evidence type="ECO:0000313" key="9">
    <source>
        <dbReference type="EMBL" id="SUV45437.1"/>
    </source>
</evidence>
<feature type="domain" description="Fido" evidence="8">
    <location>
        <begin position="61"/>
        <end position="217"/>
    </location>
</feature>
<proteinExistence type="predicted"/>
<evidence type="ECO:0000256" key="5">
    <source>
        <dbReference type="ARBA" id="ARBA00034531"/>
    </source>
</evidence>
<evidence type="ECO:0000256" key="6">
    <source>
        <dbReference type="ARBA" id="ARBA00047939"/>
    </source>
</evidence>
<evidence type="ECO:0000256" key="7">
    <source>
        <dbReference type="ARBA" id="ARBA00048696"/>
    </source>
</evidence>
<sequence>MPKAKSKTRGSPSPHNYIYPGTKILKNKYGEKDLKLFLKKCSCDIEKATKILRKESLPKHFDSAYLCHIHHQLFKRTFEWAGQLRTVPFTFADDSVAAMPEMKRTEWDNAFVSDKEILESLQRLDQTLAEKDNLQGLTRKEFISEAVEIFISLKNIHPFIDGNEHTEQFFFENLAKAAGHQLNFSLVTKKRMMTAYTEAVQHGKTQPMRDLFEDISNPKKTRVLQEFMNNMKELGRDVNEHLVMAAKEDETYIGIYKGAGFDSFVLDIQGTYIIGNKEHLSPKQIKTLKTGDTITFTPPMTQDLENTLIPKQTLAPLTQSKISEMVSERTHVHTARNQIQHLSKIIYGSSKALDKQMAEIFQNPDLGQQLADQIERSPRSISRLAGVDFVCFKSQRRANAEAHVNLLCTAIMNYAYNVRYTRHAITQEYQIEQERRGRVVEKPSKNLQNLFCLSPESQTKVLSQYPLLYQELRAFVHNLDFRLSAKEYNAIKNHDYETLAKSIGVPEQKAQEITNTVQKAKEIHGQAYMRKLNRSNTLAMAS</sequence>
<dbReference type="Gene3D" id="1.10.3290.10">
    <property type="entry name" value="Fido-like domain"/>
    <property type="match status" value="1"/>
</dbReference>
<dbReference type="PROSITE" id="PS51459">
    <property type="entry name" value="FIDO"/>
    <property type="match status" value="1"/>
</dbReference>
<dbReference type="EMBL" id="UFTF01000001">
    <property type="protein sequence ID" value="SUV45437.1"/>
    <property type="molecule type" value="Genomic_DNA"/>
</dbReference>
<dbReference type="GO" id="GO:0005524">
    <property type="term" value="F:ATP binding"/>
    <property type="evidence" value="ECO:0007669"/>
    <property type="project" value="UniProtKB-KW"/>
</dbReference>
<dbReference type="InterPro" id="IPR003812">
    <property type="entry name" value="Fido"/>
</dbReference>
<evidence type="ECO:0000259" key="8">
    <source>
        <dbReference type="PROSITE" id="PS51459"/>
    </source>
</evidence>
<dbReference type="Pfam" id="PF02661">
    <property type="entry name" value="Fic"/>
    <property type="match status" value="1"/>
</dbReference>
<dbReference type="InterPro" id="IPR040548">
    <property type="entry name" value="BepA_ID"/>
</dbReference>
<keyword evidence="3" id="KW-0547">Nucleotide-binding</keyword>
<dbReference type="Pfam" id="PF18543">
    <property type="entry name" value="ID"/>
    <property type="match status" value="1"/>
</dbReference>
<dbReference type="PANTHER" id="PTHR39560">
    <property type="entry name" value="PROTEIN ADENYLYLTRANSFERASE FIC-RELATED"/>
    <property type="match status" value="1"/>
</dbReference>
<dbReference type="Gene3D" id="2.40.50.140">
    <property type="entry name" value="Nucleic acid-binding proteins"/>
    <property type="match status" value="1"/>
</dbReference>
<evidence type="ECO:0000256" key="3">
    <source>
        <dbReference type="ARBA" id="ARBA00022741"/>
    </source>
</evidence>
<dbReference type="GO" id="GO:0070733">
    <property type="term" value="F:AMPylase activity"/>
    <property type="evidence" value="ECO:0007669"/>
    <property type="project" value="UniProtKB-EC"/>
</dbReference>
<comment type="catalytic activity">
    <reaction evidence="7">
        <text>L-tyrosyl-[protein] + ATP = O-(5'-adenylyl)-L-tyrosyl-[protein] + diphosphate</text>
        <dbReference type="Rhea" id="RHEA:54288"/>
        <dbReference type="Rhea" id="RHEA-COMP:10136"/>
        <dbReference type="Rhea" id="RHEA-COMP:13846"/>
        <dbReference type="ChEBI" id="CHEBI:30616"/>
        <dbReference type="ChEBI" id="CHEBI:33019"/>
        <dbReference type="ChEBI" id="CHEBI:46858"/>
        <dbReference type="ChEBI" id="CHEBI:83624"/>
        <dbReference type="EC" id="2.7.7.108"/>
    </reaction>
</comment>
<keyword evidence="2 9" id="KW-0548">Nucleotidyltransferase</keyword>
<comment type="catalytic activity">
    <reaction evidence="6">
        <text>L-threonyl-[protein] + ATP = 3-O-(5'-adenylyl)-L-threonyl-[protein] + diphosphate</text>
        <dbReference type="Rhea" id="RHEA:54292"/>
        <dbReference type="Rhea" id="RHEA-COMP:11060"/>
        <dbReference type="Rhea" id="RHEA-COMP:13847"/>
        <dbReference type="ChEBI" id="CHEBI:30013"/>
        <dbReference type="ChEBI" id="CHEBI:30616"/>
        <dbReference type="ChEBI" id="CHEBI:33019"/>
        <dbReference type="ChEBI" id="CHEBI:138113"/>
        <dbReference type="EC" id="2.7.7.108"/>
    </reaction>
</comment>
<dbReference type="SUPFAM" id="SSF140931">
    <property type="entry name" value="Fic-like"/>
    <property type="match status" value="1"/>
</dbReference>
<dbReference type="EC" id="2.7.7.108" evidence="5"/>
<dbReference type="OrthoDB" id="7926176at2"/>
<dbReference type="GO" id="GO:0051302">
    <property type="term" value="P:regulation of cell division"/>
    <property type="evidence" value="ECO:0007669"/>
    <property type="project" value="TreeGrafter"/>
</dbReference>
<protein>
    <recommendedName>
        <fullName evidence="5">protein adenylyltransferase</fullName>
        <ecNumber evidence="5">2.7.7.108</ecNumber>
    </recommendedName>
</protein>
<accession>A0A380ZEN1</accession>
<dbReference type="RefSeq" id="WP_004857344.1">
    <property type="nucleotide sequence ID" value="NZ_CACVBH010000010.1"/>
</dbReference>
<organism evidence="9 10">
    <name type="scientific">Bartonella doshiae</name>
    <dbReference type="NCBI Taxonomy" id="33044"/>
    <lineage>
        <taxon>Bacteria</taxon>
        <taxon>Pseudomonadati</taxon>
        <taxon>Pseudomonadota</taxon>
        <taxon>Alphaproteobacteria</taxon>
        <taxon>Hyphomicrobiales</taxon>
        <taxon>Bartonellaceae</taxon>
        <taxon>Bartonella</taxon>
    </lineage>
</organism>
<name>A0A380ZEN1_BARDO</name>
<evidence type="ECO:0000256" key="4">
    <source>
        <dbReference type="ARBA" id="ARBA00022840"/>
    </source>
</evidence>
<dbReference type="Proteomes" id="UP000254950">
    <property type="component" value="Unassembled WGS sequence"/>
</dbReference>
<dbReference type="AlphaFoldDB" id="A0A380ZEN1"/>
<reference evidence="9 10" key="1">
    <citation type="submission" date="2018-06" db="EMBL/GenBank/DDBJ databases">
        <authorList>
            <consortium name="Pathogen Informatics"/>
            <person name="Doyle S."/>
        </authorList>
    </citation>
    <scope>NUCLEOTIDE SEQUENCE [LARGE SCALE GENOMIC DNA]</scope>
    <source>
        <strain evidence="9 10">NCTC12862</strain>
    </source>
</reference>
<dbReference type="InterPro" id="IPR036597">
    <property type="entry name" value="Fido-like_dom_sf"/>
</dbReference>
<keyword evidence="4" id="KW-0067">ATP-binding</keyword>
<dbReference type="InterPro" id="IPR012340">
    <property type="entry name" value="NA-bd_OB-fold"/>
</dbReference>